<dbReference type="PANTHER" id="PTHR43479:SF11">
    <property type="entry name" value="ACREF_ENVCD OPERON REPRESSOR-RELATED"/>
    <property type="match status" value="1"/>
</dbReference>
<evidence type="ECO:0000256" key="1">
    <source>
        <dbReference type="ARBA" id="ARBA00023125"/>
    </source>
</evidence>
<reference evidence="5 6" key="1">
    <citation type="submission" date="2017-03" db="EMBL/GenBank/DDBJ databases">
        <title>Pseudomonas azotoformans: Salt tolerant bacteria having multiple plant growth promoting attributes.</title>
        <authorList>
            <person name="Srivastava A.K."/>
            <person name="Sharma A."/>
            <person name="Srivastava A.K."/>
            <person name="Jamali H."/>
            <person name="Yadav J."/>
            <person name="Srivastava R."/>
            <person name="Kashyap P.L."/>
            <person name="Chakdar H."/>
            <person name="Saxena A.K."/>
        </authorList>
    </citation>
    <scope>NUCLEOTIDE SEQUENCE [LARGE SCALE GENOMIC DNA]</scope>
    <source>
        <strain evidence="5 6">SC 14</strain>
    </source>
</reference>
<dbReference type="RefSeq" id="WP_032904483.1">
    <property type="nucleotide sequence ID" value="NZ_MZZJ01000002.1"/>
</dbReference>
<dbReference type="InterPro" id="IPR001647">
    <property type="entry name" value="HTH_TetR"/>
</dbReference>
<comment type="caution">
    <text evidence="5">The sequence shown here is derived from an EMBL/GenBank/DDBJ whole genome shotgun (WGS) entry which is preliminary data.</text>
</comment>
<gene>
    <name evidence="5" type="ORF">B4O85_05390</name>
</gene>
<dbReference type="EMBL" id="MZZJ01000002">
    <property type="protein sequence ID" value="RXE54272.1"/>
    <property type="molecule type" value="Genomic_DNA"/>
</dbReference>
<feature type="domain" description="HTH tetR-type" evidence="4">
    <location>
        <begin position="24"/>
        <end position="84"/>
    </location>
</feature>
<evidence type="ECO:0000256" key="3">
    <source>
        <dbReference type="SAM" id="MobiDB-lite"/>
    </source>
</evidence>
<evidence type="ECO:0000313" key="5">
    <source>
        <dbReference type="EMBL" id="RXE54272.1"/>
    </source>
</evidence>
<organism evidence="5 6">
    <name type="scientific">Pseudomonas azotoformans</name>
    <dbReference type="NCBI Taxonomy" id="47878"/>
    <lineage>
        <taxon>Bacteria</taxon>
        <taxon>Pseudomonadati</taxon>
        <taxon>Pseudomonadota</taxon>
        <taxon>Gammaproteobacteria</taxon>
        <taxon>Pseudomonadales</taxon>
        <taxon>Pseudomonadaceae</taxon>
        <taxon>Pseudomonas</taxon>
    </lineage>
</organism>
<dbReference type="InterPro" id="IPR009057">
    <property type="entry name" value="Homeodomain-like_sf"/>
</dbReference>
<dbReference type="Pfam" id="PF14278">
    <property type="entry name" value="TetR_C_8"/>
    <property type="match status" value="1"/>
</dbReference>
<dbReference type="GeneID" id="70104772"/>
<dbReference type="InterPro" id="IPR050624">
    <property type="entry name" value="HTH-type_Tx_Regulator"/>
</dbReference>
<feature type="compositionally biased region" description="Polar residues" evidence="3">
    <location>
        <begin position="1"/>
        <end position="10"/>
    </location>
</feature>
<dbReference type="Gene3D" id="1.10.357.10">
    <property type="entry name" value="Tetracycline Repressor, domain 2"/>
    <property type="match status" value="1"/>
</dbReference>
<dbReference type="SUPFAM" id="SSF46689">
    <property type="entry name" value="Homeodomain-like"/>
    <property type="match status" value="1"/>
</dbReference>
<dbReference type="Proteomes" id="UP000290481">
    <property type="component" value="Unassembled WGS sequence"/>
</dbReference>
<evidence type="ECO:0000256" key="2">
    <source>
        <dbReference type="PROSITE-ProRule" id="PRU00335"/>
    </source>
</evidence>
<dbReference type="PROSITE" id="PS50977">
    <property type="entry name" value="HTH_TETR_2"/>
    <property type="match status" value="1"/>
</dbReference>
<name>A0A4Q0HZL2_PSEAZ</name>
<sequence length="207" mass="23574">MSHLASVQTADKNHASQRHALRSQRTRELLLDHMYRLALEKGYEGITVQQLLDSTGVARSTFYAHFRDKEDLIVAGYEAIGVPSTKVTEVDGDRRVLLDVSAWLFSATERHAALTTAFFSGPGQNVILAHLENILIIQVREHYRKQGLYQIDQLRGEAAVRCFVGALVGLWLWWVRHDYPNPAREMTETFDSLMNNGTWPPDNNVRQ</sequence>
<dbReference type="Pfam" id="PF00440">
    <property type="entry name" value="TetR_N"/>
    <property type="match status" value="1"/>
</dbReference>
<feature type="region of interest" description="Disordered" evidence="3">
    <location>
        <begin position="1"/>
        <end position="21"/>
    </location>
</feature>
<evidence type="ECO:0000259" key="4">
    <source>
        <dbReference type="PROSITE" id="PS50977"/>
    </source>
</evidence>
<evidence type="ECO:0000313" key="6">
    <source>
        <dbReference type="Proteomes" id="UP000290481"/>
    </source>
</evidence>
<accession>A0A4Q0HZL2</accession>
<feature type="DNA-binding region" description="H-T-H motif" evidence="2">
    <location>
        <begin position="47"/>
        <end position="66"/>
    </location>
</feature>
<dbReference type="PRINTS" id="PR00455">
    <property type="entry name" value="HTHTETR"/>
</dbReference>
<protein>
    <submittedName>
        <fullName evidence="5">TetR family transcriptional regulator</fullName>
    </submittedName>
</protein>
<dbReference type="GO" id="GO:0003677">
    <property type="term" value="F:DNA binding"/>
    <property type="evidence" value="ECO:0007669"/>
    <property type="project" value="UniProtKB-UniRule"/>
</dbReference>
<dbReference type="InterPro" id="IPR039532">
    <property type="entry name" value="TetR_C_Firmicutes"/>
</dbReference>
<dbReference type="PANTHER" id="PTHR43479">
    <property type="entry name" value="ACREF/ENVCD OPERON REPRESSOR-RELATED"/>
    <property type="match status" value="1"/>
</dbReference>
<keyword evidence="1 2" id="KW-0238">DNA-binding</keyword>
<dbReference type="AlphaFoldDB" id="A0A4Q0HZL2"/>
<proteinExistence type="predicted"/>